<name>A0AA39LYQ0_9BILA</name>
<dbReference type="PANTHER" id="PTHR36299">
    <property type="entry name" value="AGAP008005-PA"/>
    <property type="match status" value="1"/>
</dbReference>
<evidence type="ECO:0000259" key="2">
    <source>
        <dbReference type="Pfam" id="PF15998"/>
    </source>
</evidence>
<dbReference type="EMBL" id="JAUCMV010000003">
    <property type="protein sequence ID" value="KAK0414185.1"/>
    <property type="molecule type" value="Genomic_DNA"/>
</dbReference>
<keyword evidence="1" id="KW-0732">Signal</keyword>
<protein>
    <recommendedName>
        <fullName evidence="2">DUF4773 domain-containing protein</fullName>
    </recommendedName>
</protein>
<reference evidence="3" key="1">
    <citation type="submission" date="2023-06" db="EMBL/GenBank/DDBJ databases">
        <title>Genomic analysis of the entomopathogenic nematode Steinernema hermaphroditum.</title>
        <authorList>
            <person name="Schwarz E.M."/>
            <person name="Heppert J.K."/>
            <person name="Baniya A."/>
            <person name="Schwartz H.T."/>
            <person name="Tan C.-H."/>
            <person name="Antoshechkin I."/>
            <person name="Sternberg P.W."/>
            <person name="Goodrich-Blair H."/>
            <person name="Dillman A.R."/>
        </authorList>
    </citation>
    <scope>NUCLEOTIDE SEQUENCE</scope>
    <source>
        <strain evidence="3">PS9179</strain>
        <tissue evidence="3">Whole animal</tissue>
    </source>
</reference>
<evidence type="ECO:0000313" key="4">
    <source>
        <dbReference type="Proteomes" id="UP001175271"/>
    </source>
</evidence>
<comment type="caution">
    <text evidence="3">The sequence shown here is derived from an EMBL/GenBank/DDBJ whole genome shotgun (WGS) entry which is preliminary data.</text>
</comment>
<feature type="signal peptide" evidence="1">
    <location>
        <begin position="1"/>
        <end position="21"/>
    </location>
</feature>
<proteinExistence type="predicted"/>
<keyword evidence="4" id="KW-1185">Reference proteome</keyword>
<dbReference type="Pfam" id="PF15998">
    <property type="entry name" value="DUF4773"/>
    <property type="match status" value="1"/>
</dbReference>
<dbReference type="PANTHER" id="PTHR36299:SF2">
    <property type="entry name" value="DUF4773 DOMAIN-CONTAINING PROTEIN"/>
    <property type="match status" value="1"/>
</dbReference>
<feature type="chain" id="PRO_5041463099" description="DUF4773 domain-containing protein" evidence="1">
    <location>
        <begin position="22"/>
        <end position="558"/>
    </location>
</feature>
<evidence type="ECO:0000313" key="3">
    <source>
        <dbReference type="EMBL" id="KAK0414185.1"/>
    </source>
</evidence>
<feature type="domain" description="DUF4773" evidence="2">
    <location>
        <begin position="443"/>
        <end position="556"/>
    </location>
</feature>
<accession>A0AA39LYQ0</accession>
<gene>
    <name evidence="3" type="ORF">QR680_007190</name>
</gene>
<dbReference type="InterPro" id="IPR031941">
    <property type="entry name" value="DUF4773"/>
</dbReference>
<dbReference type="AlphaFoldDB" id="A0AA39LYQ0"/>
<dbReference type="Proteomes" id="UP001175271">
    <property type="component" value="Unassembled WGS sequence"/>
</dbReference>
<evidence type="ECO:0000256" key="1">
    <source>
        <dbReference type="SAM" id="SignalP"/>
    </source>
</evidence>
<organism evidence="3 4">
    <name type="scientific">Steinernema hermaphroditum</name>
    <dbReference type="NCBI Taxonomy" id="289476"/>
    <lineage>
        <taxon>Eukaryota</taxon>
        <taxon>Metazoa</taxon>
        <taxon>Ecdysozoa</taxon>
        <taxon>Nematoda</taxon>
        <taxon>Chromadorea</taxon>
        <taxon>Rhabditida</taxon>
        <taxon>Tylenchina</taxon>
        <taxon>Panagrolaimomorpha</taxon>
        <taxon>Strongyloidoidea</taxon>
        <taxon>Steinernematidae</taxon>
        <taxon>Steinernema</taxon>
    </lineage>
</organism>
<sequence>MDIFLRFLLLLFFITLYRTIAKEDYRYTVLTVKINGQNNETTGILDFEECGYEAYKKEAFAFELHANETHVLECTLIWNFTRFERSPIEKDAKEGKLYFIVDKRDHAEGICERERNDTVWFLRSCWMVPILFLLLFLSGPETVVCKENYRYTVLNVKIKGQNNKSTGIDDFEECGYEAYKKEAFAFELHANETHVLECTLIWNFTNFERNPLEKDAKEGKLYFIVDKRDHEEGICEKERNDTVKDLLNKATVDFKECANESSICREMNDVRSKCTFQTAPTMQILSTLLLIGFIGFVQANSFLDVRLKAHAAADALSNAAQSNISYSLVLLNSLDHHSFESLSLQEPSFLRKTHDETFEDHTIVGLTPSITQKNGKTFLGVQLYNLSKSAQDFYIVDVTEVIQNGKHTKTLSMLENFSLSVAVHRRNEDALKSRHVVSSTYGCQCVAKNCGCCAHLRVRKIRLDDNACWNISYISEDIGLKLSFSINDHISFSEELSVRNPPAYCFEVPHLREYASMCVKLYNIRTSRVQVSGCVQLEARLYHYKIAEITVGCFAIPV</sequence>